<dbReference type="Pfam" id="PF03748">
    <property type="entry name" value="FliL"/>
    <property type="match status" value="1"/>
</dbReference>
<keyword evidence="10" id="KW-0997">Cell inner membrane</keyword>
<organism evidence="11 12">
    <name type="scientific">Aerosticca soli</name>
    <dbReference type="NCBI Taxonomy" id="2010829"/>
    <lineage>
        <taxon>Bacteria</taxon>
        <taxon>Pseudomonadati</taxon>
        <taxon>Pseudomonadota</taxon>
        <taxon>Gammaproteobacteria</taxon>
        <taxon>Lysobacterales</taxon>
        <taxon>Rhodanobacteraceae</taxon>
        <taxon>Aerosticca</taxon>
    </lineage>
</organism>
<keyword evidence="5 10" id="KW-0145">Chemotaxis</keyword>
<dbReference type="EMBL" id="AP018560">
    <property type="protein sequence ID" value="BBD79382.1"/>
    <property type="molecule type" value="Genomic_DNA"/>
</dbReference>
<evidence type="ECO:0000256" key="8">
    <source>
        <dbReference type="ARBA" id="ARBA00022989"/>
    </source>
</evidence>
<reference evidence="12" key="1">
    <citation type="submission" date="2018-04" db="EMBL/GenBank/DDBJ databases">
        <authorList>
            <person name="Watanabe M."/>
            <person name="Kojima H."/>
        </authorList>
    </citation>
    <scope>NUCLEOTIDE SEQUENCE [LARGE SCALE GENOMIC DNA]</scope>
    <source>
        <strain evidence="12">Dysh456</strain>
    </source>
</reference>
<keyword evidence="11" id="KW-0282">Flagellum</keyword>
<keyword evidence="11" id="KW-0969">Cilium</keyword>
<feature type="transmembrane region" description="Helical" evidence="10">
    <location>
        <begin position="25"/>
        <end position="46"/>
    </location>
</feature>
<dbReference type="AlphaFoldDB" id="A0A2Z6E350"/>
<evidence type="ECO:0000256" key="10">
    <source>
        <dbReference type="RuleBase" id="RU364125"/>
    </source>
</evidence>
<keyword evidence="6 10" id="KW-0812">Transmembrane</keyword>
<keyword evidence="9 10" id="KW-0472">Membrane</keyword>
<dbReference type="GO" id="GO:0005886">
    <property type="term" value="C:plasma membrane"/>
    <property type="evidence" value="ECO:0007669"/>
    <property type="project" value="UniProtKB-SubCell"/>
</dbReference>
<dbReference type="GO" id="GO:0009425">
    <property type="term" value="C:bacterial-type flagellum basal body"/>
    <property type="evidence" value="ECO:0007669"/>
    <property type="project" value="InterPro"/>
</dbReference>
<comment type="subcellular location">
    <subcellularLocation>
        <location evidence="10">Cell inner membrane</location>
    </subcellularLocation>
    <subcellularLocation>
        <location evidence="2">Cell membrane</location>
        <topology evidence="2">Single-pass membrane protein</topology>
    </subcellularLocation>
</comment>
<comment type="similarity">
    <text evidence="3 10">Belongs to the FliL family.</text>
</comment>
<keyword evidence="7 10" id="KW-0283">Flagellar rotation</keyword>
<protein>
    <recommendedName>
        <fullName evidence="10">Flagellar protein FliL</fullName>
    </recommendedName>
</protein>
<gene>
    <name evidence="11" type="ORF">ALSL_0716</name>
</gene>
<evidence type="ECO:0000256" key="5">
    <source>
        <dbReference type="ARBA" id="ARBA00022500"/>
    </source>
</evidence>
<name>A0A2Z6E350_9GAMM</name>
<evidence type="ECO:0000313" key="12">
    <source>
        <dbReference type="Proteomes" id="UP000270530"/>
    </source>
</evidence>
<proteinExistence type="inferred from homology"/>
<dbReference type="PANTHER" id="PTHR35091:SF2">
    <property type="entry name" value="FLAGELLAR PROTEIN FLIL"/>
    <property type="match status" value="1"/>
</dbReference>
<evidence type="ECO:0000256" key="1">
    <source>
        <dbReference type="ARBA" id="ARBA00002254"/>
    </source>
</evidence>
<reference evidence="12" key="2">
    <citation type="submission" date="2018-06" db="EMBL/GenBank/DDBJ databases">
        <title>Genome sequence of Rhodanobacteraceae bacterium strain Dysh456.</title>
        <authorList>
            <person name="Fukui M."/>
        </authorList>
    </citation>
    <scope>NUCLEOTIDE SEQUENCE [LARGE SCALE GENOMIC DNA]</scope>
    <source>
        <strain evidence="12">Dysh456</strain>
    </source>
</reference>
<sequence length="170" mass="18020">MAKMEAEQAVETAEAAPKRGGGRRLLVIGVIALVLIGLGVGGYFLFARHGAHAPAAKAEAAAEAGPELYLALEPPFVVNFRDDDSMRFLQVGVTLMAHDPKALEAAKAADPVIRDALVKLFSAQSFAILSDPAGKQKLQTQALATVRGIVQARYGKPGIEALYFTSFVMQ</sequence>
<dbReference type="Proteomes" id="UP000270530">
    <property type="component" value="Chromosome"/>
</dbReference>
<comment type="function">
    <text evidence="1 10">Controls the rotational direction of flagella during chemotaxis.</text>
</comment>
<dbReference type="RefSeq" id="WP_174928824.1">
    <property type="nucleotide sequence ID" value="NZ_AP018560.1"/>
</dbReference>
<keyword evidence="12" id="KW-1185">Reference proteome</keyword>
<keyword evidence="11" id="KW-0966">Cell projection</keyword>
<accession>A0A2Z6E350</accession>
<dbReference type="InterPro" id="IPR005503">
    <property type="entry name" value="FliL"/>
</dbReference>
<dbReference type="PANTHER" id="PTHR35091">
    <property type="entry name" value="FLAGELLAR PROTEIN FLIL"/>
    <property type="match status" value="1"/>
</dbReference>
<evidence type="ECO:0000313" key="11">
    <source>
        <dbReference type="EMBL" id="BBD79382.1"/>
    </source>
</evidence>
<dbReference type="GO" id="GO:0071978">
    <property type="term" value="P:bacterial-type flagellum-dependent swarming motility"/>
    <property type="evidence" value="ECO:0007669"/>
    <property type="project" value="TreeGrafter"/>
</dbReference>
<evidence type="ECO:0000256" key="2">
    <source>
        <dbReference type="ARBA" id="ARBA00004162"/>
    </source>
</evidence>
<dbReference type="KEGG" id="rbd:ALSL_0716"/>
<keyword evidence="8 10" id="KW-1133">Transmembrane helix</keyword>
<evidence type="ECO:0000256" key="7">
    <source>
        <dbReference type="ARBA" id="ARBA00022779"/>
    </source>
</evidence>
<evidence type="ECO:0000256" key="4">
    <source>
        <dbReference type="ARBA" id="ARBA00022475"/>
    </source>
</evidence>
<evidence type="ECO:0000256" key="3">
    <source>
        <dbReference type="ARBA" id="ARBA00008281"/>
    </source>
</evidence>
<keyword evidence="4" id="KW-1003">Cell membrane</keyword>
<evidence type="ECO:0000256" key="9">
    <source>
        <dbReference type="ARBA" id="ARBA00023136"/>
    </source>
</evidence>
<evidence type="ECO:0000256" key="6">
    <source>
        <dbReference type="ARBA" id="ARBA00022692"/>
    </source>
</evidence>
<dbReference type="GO" id="GO:0006935">
    <property type="term" value="P:chemotaxis"/>
    <property type="evidence" value="ECO:0007669"/>
    <property type="project" value="UniProtKB-KW"/>
</dbReference>